<evidence type="ECO:0000313" key="2">
    <source>
        <dbReference type="Proteomes" id="UP001430953"/>
    </source>
</evidence>
<gene>
    <name evidence="1" type="ORF">PUN28_007743</name>
</gene>
<dbReference type="Proteomes" id="UP001430953">
    <property type="component" value="Unassembled WGS sequence"/>
</dbReference>
<dbReference type="EMBL" id="JADYXP020000007">
    <property type="protein sequence ID" value="KAL0119457.1"/>
    <property type="molecule type" value="Genomic_DNA"/>
</dbReference>
<accession>A0AAW2G035</accession>
<dbReference type="AlphaFoldDB" id="A0AAW2G035"/>
<proteinExistence type="predicted"/>
<reference evidence="1 2" key="1">
    <citation type="submission" date="2023-03" db="EMBL/GenBank/DDBJ databases">
        <title>High recombination rates correlate with genetic variation in Cardiocondyla obscurior ants.</title>
        <authorList>
            <person name="Errbii M."/>
        </authorList>
    </citation>
    <scope>NUCLEOTIDE SEQUENCE [LARGE SCALE GENOMIC DNA]</scope>
    <source>
        <strain evidence="1">Alpha-2009</strain>
        <tissue evidence="1">Whole body</tissue>
    </source>
</reference>
<organism evidence="1 2">
    <name type="scientific">Cardiocondyla obscurior</name>
    <dbReference type="NCBI Taxonomy" id="286306"/>
    <lineage>
        <taxon>Eukaryota</taxon>
        <taxon>Metazoa</taxon>
        <taxon>Ecdysozoa</taxon>
        <taxon>Arthropoda</taxon>
        <taxon>Hexapoda</taxon>
        <taxon>Insecta</taxon>
        <taxon>Pterygota</taxon>
        <taxon>Neoptera</taxon>
        <taxon>Endopterygota</taxon>
        <taxon>Hymenoptera</taxon>
        <taxon>Apocrita</taxon>
        <taxon>Aculeata</taxon>
        <taxon>Formicoidea</taxon>
        <taxon>Formicidae</taxon>
        <taxon>Myrmicinae</taxon>
        <taxon>Cardiocondyla</taxon>
    </lineage>
</organism>
<comment type="caution">
    <text evidence="1">The sequence shown here is derived from an EMBL/GenBank/DDBJ whole genome shotgun (WGS) entry which is preliminary data.</text>
</comment>
<name>A0AAW2G035_9HYME</name>
<keyword evidence="2" id="KW-1185">Reference proteome</keyword>
<evidence type="ECO:0000313" key="1">
    <source>
        <dbReference type="EMBL" id="KAL0119457.1"/>
    </source>
</evidence>
<protein>
    <submittedName>
        <fullName evidence="1">Uncharacterized protein</fullName>
    </submittedName>
</protein>
<sequence length="83" mass="9173">MRYVSNIRNKAKIVRACAYAAPHRTFVGGIKNDTDNGEHQVSYVISPSVSLAGFRPLIAATLRGTATRPSLDIFARREVHFNT</sequence>